<reference evidence="1" key="1">
    <citation type="submission" date="2014-09" db="EMBL/GenBank/DDBJ databases">
        <authorList>
            <person name="Magalhaes I.L.F."/>
            <person name="Oliveira U."/>
            <person name="Santos F.R."/>
            <person name="Vidigal T.H.D.A."/>
            <person name="Brescovit A.D."/>
            <person name="Santos A.J."/>
        </authorList>
    </citation>
    <scope>NUCLEOTIDE SEQUENCE</scope>
    <source>
        <tissue evidence="1">Shoot tissue taken approximately 20 cm above the soil surface</tissue>
    </source>
</reference>
<organism evidence="1">
    <name type="scientific">Arundo donax</name>
    <name type="common">Giant reed</name>
    <name type="synonym">Donax arundinaceus</name>
    <dbReference type="NCBI Taxonomy" id="35708"/>
    <lineage>
        <taxon>Eukaryota</taxon>
        <taxon>Viridiplantae</taxon>
        <taxon>Streptophyta</taxon>
        <taxon>Embryophyta</taxon>
        <taxon>Tracheophyta</taxon>
        <taxon>Spermatophyta</taxon>
        <taxon>Magnoliopsida</taxon>
        <taxon>Liliopsida</taxon>
        <taxon>Poales</taxon>
        <taxon>Poaceae</taxon>
        <taxon>PACMAD clade</taxon>
        <taxon>Arundinoideae</taxon>
        <taxon>Arundineae</taxon>
        <taxon>Arundo</taxon>
    </lineage>
</organism>
<evidence type="ECO:0000313" key="1">
    <source>
        <dbReference type="EMBL" id="JAD36455.1"/>
    </source>
</evidence>
<proteinExistence type="predicted"/>
<dbReference type="AlphaFoldDB" id="A0A0A8ZI83"/>
<protein>
    <submittedName>
        <fullName evidence="1">Uncharacterized protein</fullName>
    </submittedName>
</protein>
<dbReference type="EMBL" id="GBRH01261440">
    <property type="protein sequence ID" value="JAD36455.1"/>
    <property type="molecule type" value="Transcribed_RNA"/>
</dbReference>
<reference evidence="1" key="2">
    <citation type="journal article" date="2015" name="Data Brief">
        <title>Shoot transcriptome of the giant reed, Arundo donax.</title>
        <authorList>
            <person name="Barrero R.A."/>
            <person name="Guerrero F.D."/>
            <person name="Moolhuijzen P."/>
            <person name="Goolsby J.A."/>
            <person name="Tidwell J."/>
            <person name="Bellgard S.E."/>
            <person name="Bellgard M.I."/>
        </authorList>
    </citation>
    <scope>NUCLEOTIDE SEQUENCE</scope>
    <source>
        <tissue evidence="1">Shoot tissue taken approximately 20 cm above the soil surface</tissue>
    </source>
</reference>
<accession>A0A0A8ZI83</accession>
<name>A0A0A8ZI83_ARUDO</name>
<sequence length="17" mass="1963">MLALGSLFGLVFYFAWQ</sequence>